<sequence length="619" mass="69186">MTSNRPGKRPSDAGENLSSVKKSHQECQFGLKCYRKNPNHFVEFDHSHLNEIVLRWHDEKTLPPDLDVELKRTAPSIVLEQLKIVRKLRCTAASKDDSLKPSLVSQNATNDCKPQQSRTSANDVSTGHSSKMSEDSSKGKEGSGNNSSAMAKMMQEATKHHGDVQAKLDASAPYFFFLTAIADSSATHKEPLTITFTELLDPGFGELQSSLQINFMVELGWLLAQYFYTGNRFKPLTLLYGVEDDDLKEGKKLPSNVTAVKVKPPTAFGHHHTKMSVLAYKDNSIRVIVSTANLVASDWENRTQGLWVSPKLPPLPPGADTLAGESPTQFKADLLRYLSAYRLPQLQEWIGRIHRTDFTSVRVFLVASVPGTHFGPDFHLWGHSRLSSLLKSYVTDPKQPQVPWSKWPIVGQFSSIGSLGPDPNSWVCGELRASMSAPSKPLEGPSIKLIYPTLDNVKESHDGLLGGACLPYQKKVHEKQLWLTNYLHQWQSNCRFRTRAMPHIKSYARVSPCNSYLSWFLLTSANLSKAAWGTETKTTLPGRGLRILSYEAGVLFLPKLLVEDNVFNLENTNILKEAKSKCGTGKSETYAPFPLHYDLPLRSYKSGDSPFFYDIFKES</sequence>
<evidence type="ECO:0000256" key="1">
    <source>
        <dbReference type="ARBA" id="ARBA00004123"/>
    </source>
</evidence>
<evidence type="ECO:0000256" key="8">
    <source>
        <dbReference type="ARBA" id="ARBA00023242"/>
    </source>
</evidence>
<gene>
    <name evidence="15" type="primary">LOC113207899</name>
</gene>
<dbReference type="InterPro" id="IPR010347">
    <property type="entry name" value="Tdp1"/>
</dbReference>
<name>A0A6J1SPG9_FRAOC</name>
<reference evidence="15" key="1">
    <citation type="submission" date="2025-08" db="UniProtKB">
        <authorList>
            <consortium name="RefSeq"/>
        </authorList>
    </citation>
    <scope>IDENTIFICATION</scope>
    <source>
        <tissue evidence="15">Whole organism</tissue>
    </source>
</reference>
<dbReference type="SUPFAM" id="SSF56024">
    <property type="entry name" value="Phospholipase D/nuclease"/>
    <property type="match status" value="2"/>
</dbReference>
<dbReference type="AlphaFoldDB" id="A0A6J1SPG9"/>
<evidence type="ECO:0000313" key="15">
    <source>
        <dbReference type="RefSeq" id="XP_026280436.2"/>
    </source>
</evidence>
<evidence type="ECO:0000259" key="13">
    <source>
        <dbReference type="Pfam" id="PF10283"/>
    </source>
</evidence>
<dbReference type="CDD" id="cd09193">
    <property type="entry name" value="PLDc_mTdp1_1"/>
    <property type="match status" value="1"/>
</dbReference>
<evidence type="ECO:0000256" key="4">
    <source>
        <dbReference type="ARBA" id="ARBA00022763"/>
    </source>
</evidence>
<dbReference type="PANTHER" id="PTHR12415">
    <property type="entry name" value="TYROSYL-DNA PHOSPHODIESTERASE 1"/>
    <property type="match status" value="1"/>
</dbReference>
<keyword evidence="8" id="KW-0539">Nucleus</keyword>
<evidence type="ECO:0000256" key="11">
    <source>
        <dbReference type="PIRSR" id="PIRSR610347-3"/>
    </source>
</evidence>
<evidence type="ECO:0000256" key="5">
    <source>
        <dbReference type="ARBA" id="ARBA00022801"/>
    </source>
</evidence>
<organism evidence="14 15">
    <name type="scientific">Frankliniella occidentalis</name>
    <name type="common">Western flower thrips</name>
    <name type="synonym">Euthrips occidentalis</name>
    <dbReference type="NCBI Taxonomy" id="133901"/>
    <lineage>
        <taxon>Eukaryota</taxon>
        <taxon>Metazoa</taxon>
        <taxon>Ecdysozoa</taxon>
        <taxon>Arthropoda</taxon>
        <taxon>Hexapoda</taxon>
        <taxon>Insecta</taxon>
        <taxon>Pterygota</taxon>
        <taxon>Neoptera</taxon>
        <taxon>Paraneoptera</taxon>
        <taxon>Thysanoptera</taxon>
        <taxon>Terebrantia</taxon>
        <taxon>Thripoidea</taxon>
        <taxon>Thripidae</taxon>
        <taxon>Frankliniella</taxon>
    </lineage>
</organism>
<feature type="site" description="Interaction with DNA" evidence="11">
    <location>
        <position position="528"/>
    </location>
</feature>
<dbReference type="GeneID" id="113207899"/>
<dbReference type="GO" id="GO:0003697">
    <property type="term" value="F:single-stranded DNA binding"/>
    <property type="evidence" value="ECO:0007669"/>
    <property type="project" value="TreeGrafter"/>
</dbReference>
<comment type="subcellular location">
    <subcellularLocation>
        <location evidence="1">Nucleus</location>
    </subcellularLocation>
</comment>
<evidence type="ECO:0000256" key="12">
    <source>
        <dbReference type="SAM" id="MobiDB-lite"/>
    </source>
</evidence>
<dbReference type="Pfam" id="PF06087">
    <property type="entry name" value="Tyr-DNA_phospho"/>
    <property type="match status" value="1"/>
</dbReference>
<feature type="domain" description="PBZ-type" evidence="13">
    <location>
        <begin position="26"/>
        <end position="47"/>
    </location>
</feature>
<dbReference type="GO" id="GO:0004527">
    <property type="term" value="F:exonuclease activity"/>
    <property type="evidence" value="ECO:0007669"/>
    <property type="project" value="UniProtKB-KW"/>
</dbReference>
<evidence type="ECO:0000256" key="10">
    <source>
        <dbReference type="PIRSR" id="PIRSR610347-2"/>
    </source>
</evidence>
<evidence type="ECO:0000313" key="14">
    <source>
        <dbReference type="Proteomes" id="UP000504606"/>
    </source>
</evidence>
<dbReference type="GO" id="GO:0005634">
    <property type="term" value="C:nucleus"/>
    <property type="evidence" value="ECO:0007669"/>
    <property type="project" value="UniProtKB-SubCell"/>
</dbReference>
<dbReference type="CTD" id="33530"/>
<dbReference type="Pfam" id="PF10283">
    <property type="entry name" value="zf-CCHH"/>
    <property type="match status" value="1"/>
</dbReference>
<feature type="binding site" evidence="10">
    <location>
        <position position="274"/>
    </location>
    <ligand>
        <name>substrate</name>
    </ligand>
</feature>
<feature type="active site" description="Nucleophile" evidence="9">
    <location>
        <position position="272"/>
    </location>
</feature>
<dbReference type="KEGG" id="foc:113207899"/>
<accession>A0A6J1SPG9</accession>
<protein>
    <submittedName>
        <fullName evidence="15">Probable tyrosyl-DNA phosphodiesterase</fullName>
    </submittedName>
</protein>
<evidence type="ECO:0000256" key="3">
    <source>
        <dbReference type="ARBA" id="ARBA00022722"/>
    </source>
</evidence>
<feature type="region of interest" description="Disordered" evidence="12">
    <location>
        <begin position="96"/>
        <end position="149"/>
    </location>
</feature>
<keyword evidence="14" id="KW-1185">Reference proteome</keyword>
<dbReference type="GO" id="GO:0017005">
    <property type="term" value="F:3'-tyrosyl-DNA phosphodiesterase activity"/>
    <property type="evidence" value="ECO:0007669"/>
    <property type="project" value="TreeGrafter"/>
</dbReference>
<feature type="binding site" evidence="10">
    <location>
        <position position="505"/>
    </location>
    <ligand>
        <name>substrate</name>
    </ligand>
</feature>
<dbReference type="Gene3D" id="3.30.870.10">
    <property type="entry name" value="Endonuclease Chain A"/>
    <property type="match status" value="2"/>
</dbReference>
<keyword evidence="3" id="KW-0540">Nuclease</keyword>
<feature type="compositionally biased region" description="Polar residues" evidence="12">
    <location>
        <begin position="103"/>
        <end position="128"/>
    </location>
</feature>
<keyword evidence="4" id="KW-0227">DNA damage</keyword>
<dbReference type="InterPro" id="IPR019406">
    <property type="entry name" value="APLF_PBZ"/>
</dbReference>
<proteinExistence type="inferred from homology"/>
<dbReference type="GO" id="GO:0003690">
    <property type="term" value="F:double-stranded DNA binding"/>
    <property type="evidence" value="ECO:0007669"/>
    <property type="project" value="TreeGrafter"/>
</dbReference>
<evidence type="ECO:0000256" key="6">
    <source>
        <dbReference type="ARBA" id="ARBA00022839"/>
    </source>
</evidence>
<dbReference type="GO" id="GO:0006281">
    <property type="term" value="P:DNA repair"/>
    <property type="evidence" value="ECO:0007669"/>
    <property type="project" value="UniProtKB-KW"/>
</dbReference>
<feature type="region of interest" description="Disordered" evidence="12">
    <location>
        <begin position="1"/>
        <end position="20"/>
    </location>
</feature>
<dbReference type="OrthoDB" id="47785at2759"/>
<dbReference type="PANTHER" id="PTHR12415:SF0">
    <property type="entry name" value="TYROSYL-DNA PHOSPHODIESTERASE 1"/>
    <property type="match status" value="1"/>
</dbReference>
<feature type="compositionally biased region" description="Basic and acidic residues" evidence="12">
    <location>
        <begin position="131"/>
        <end position="141"/>
    </location>
</feature>
<keyword evidence="6" id="KW-0269">Exonuclease</keyword>
<keyword evidence="5" id="KW-0378">Hydrolase</keyword>
<evidence type="ECO:0000256" key="9">
    <source>
        <dbReference type="PIRSR" id="PIRSR610347-1"/>
    </source>
</evidence>
<evidence type="ECO:0000256" key="7">
    <source>
        <dbReference type="ARBA" id="ARBA00023204"/>
    </source>
</evidence>
<dbReference type="Proteomes" id="UP000504606">
    <property type="component" value="Unplaced"/>
</dbReference>
<comment type="similarity">
    <text evidence="2">Belongs to the tyrosyl-DNA phosphodiesterase family.</text>
</comment>
<feature type="active site" description="Proton donor/acceptor" evidence="9">
    <location>
        <position position="503"/>
    </location>
</feature>
<keyword evidence="7" id="KW-0234">DNA repair</keyword>
<dbReference type="RefSeq" id="XP_026280436.2">
    <property type="nucleotide sequence ID" value="XM_026424651.2"/>
</dbReference>
<evidence type="ECO:0000256" key="2">
    <source>
        <dbReference type="ARBA" id="ARBA00010205"/>
    </source>
</evidence>